<dbReference type="EMBL" id="JAVFKD010000012">
    <property type="protein sequence ID" value="KAK5993991.1"/>
    <property type="molecule type" value="Genomic_DNA"/>
</dbReference>
<accession>A0ABR0SQE4</accession>
<feature type="chain" id="PRO_5045200481" description="SSCRP protein" evidence="1">
    <location>
        <begin position="17"/>
        <end position="117"/>
    </location>
</feature>
<comment type="caution">
    <text evidence="2">The sequence shown here is derived from an EMBL/GenBank/DDBJ whole genome shotgun (WGS) entry which is preliminary data.</text>
</comment>
<dbReference type="Proteomes" id="UP001338125">
    <property type="component" value="Unassembled WGS sequence"/>
</dbReference>
<evidence type="ECO:0008006" key="4">
    <source>
        <dbReference type="Google" id="ProtNLM"/>
    </source>
</evidence>
<sequence length="117" mass="12417">MKAVLVASALLGLSSAATIVKAGVHYEEWFTEDCAGKPFSWFDLIDGSCSAIEQFPVKSIKLTPTNPCPAGTSFQVRISTQDSSTGCDDKNPAGIYVASGSCINVSYWPATFQAKCI</sequence>
<organism evidence="2 3">
    <name type="scientific">Cladobotryum mycophilum</name>
    <dbReference type="NCBI Taxonomy" id="491253"/>
    <lineage>
        <taxon>Eukaryota</taxon>
        <taxon>Fungi</taxon>
        <taxon>Dikarya</taxon>
        <taxon>Ascomycota</taxon>
        <taxon>Pezizomycotina</taxon>
        <taxon>Sordariomycetes</taxon>
        <taxon>Hypocreomycetidae</taxon>
        <taxon>Hypocreales</taxon>
        <taxon>Hypocreaceae</taxon>
        <taxon>Cladobotryum</taxon>
    </lineage>
</organism>
<keyword evidence="1" id="KW-0732">Signal</keyword>
<keyword evidence="3" id="KW-1185">Reference proteome</keyword>
<evidence type="ECO:0000313" key="3">
    <source>
        <dbReference type="Proteomes" id="UP001338125"/>
    </source>
</evidence>
<feature type="signal peptide" evidence="1">
    <location>
        <begin position="1"/>
        <end position="16"/>
    </location>
</feature>
<gene>
    <name evidence="2" type="ORF">PT974_07430</name>
</gene>
<proteinExistence type="predicted"/>
<reference evidence="2 3" key="1">
    <citation type="submission" date="2024-01" db="EMBL/GenBank/DDBJ databases">
        <title>Complete genome of Cladobotryum mycophilum ATHUM6906.</title>
        <authorList>
            <person name="Christinaki A.C."/>
            <person name="Myridakis A.I."/>
            <person name="Kouvelis V.N."/>
        </authorList>
    </citation>
    <scope>NUCLEOTIDE SEQUENCE [LARGE SCALE GENOMIC DNA]</scope>
    <source>
        <strain evidence="2 3">ATHUM6906</strain>
    </source>
</reference>
<protein>
    <recommendedName>
        <fullName evidence="4">SSCRP protein</fullName>
    </recommendedName>
</protein>
<evidence type="ECO:0000256" key="1">
    <source>
        <dbReference type="SAM" id="SignalP"/>
    </source>
</evidence>
<name>A0ABR0SQE4_9HYPO</name>
<evidence type="ECO:0000313" key="2">
    <source>
        <dbReference type="EMBL" id="KAK5993991.1"/>
    </source>
</evidence>